<evidence type="ECO:0000313" key="11">
    <source>
        <dbReference type="EMBL" id="SDM37345.1"/>
    </source>
</evidence>
<dbReference type="SUPFAM" id="SSF53383">
    <property type="entry name" value="PLP-dependent transferases"/>
    <property type="match status" value="1"/>
</dbReference>
<dbReference type="AlphaFoldDB" id="A0A1G9SR56"/>
<keyword evidence="6 8" id="KW-0711">Selenium</keyword>
<evidence type="ECO:0000256" key="8">
    <source>
        <dbReference type="HAMAP-Rule" id="MF_00423"/>
    </source>
</evidence>
<dbReference type="Pfam" id="PF03841">
    <property type="entry name" value="SelA"/>
    <property type="match status" value="1"/>
</dbReference>
<comment type="function">
    <text evidence="8">Converts seryl-tRNA(Sec) to selenocysteinyl-tRNA(Sec) required for selenoprotein biosynthesis.</text>
</comment>
<keyword evidence="12" id="KW-1185">Reference proteome</keyword>
<evidence type="ECO:0000256" key="2">
    <source>
        <dbReference type="ARBA" id="ARBA00022490"/>
    </source>
</evidence>
<dbReference type="Gene3D" id="3.40.640.10">
    <property type="entry name" value="Type I PLP-dependent aspartate aminotransferase-like (Major domain)"/>
    <property type="match status" value="1"/>
</dbReference>
<dbReference type="PANTHER" id="PTHR32328">
    <property type="entry name" value="L-SERYL-TRNA(SEC) SELENIUM TRANSFERASE"/>
    <property type="match status" value="1"/>
</dbReference>
<dbReference type="PANTHER" id="PTHR32328:SF0">
    <property type="entry name" value="L-SERYL-TRNA(SEC) SELENIUM TRANSFERASE"/>
    <property type="match status" value="1"/>
</dbReference>
<evidence type="ECO:0000256" key="9">
    <source>
        <dbReference type="PIRSR" id="PIRSR618319-50"/>
    </source>
</evidence>
<comment type="similarity">
    <text evidence="7 8">Belongs to the SelA family.</text>
</comment>
<dbReference type="NCBIfam" id="TIGR00474">
    <property type="entry name" value="selA"/>
    <property type="match status" value="1"/>
</dbReference>
<evidence type="ECO:0000256" key="3">
    <source>
        <dbReference type="ARBA" id="ARBA00022679"/>
    </source>
</evidence>
<dbReference type="Proteomes" id="UP000199476">
    <property type="component" value="Unassembled WGS sequence"/>
</dbReference>
<evidence type="ECO:0000259" key="10">
    <source>
        <dbReference type="Pfam" id="PF12390"/>
    </source>
</evidence>
<comment type="subcellular location">
    <subcellularLocation>
        <location evidence="8">Cytoplasm</location>
    </subcellularLocation>
</comment>
<evidence type="ECO:0000256" key="7">
    <source>
        <dbReference type="ARBA" id="ARBA00044507"/>
    </source>
</evidence>
<gene>
    <name evidence="8" type="primary">selA</name>
    <name evidence="11" type="ORF">SAMN04488692_13015</name>
</gene>
<sequence>MRNVYKSWGLIKITDKNEILRKLPAVDKILEWKGIIQLIDKYNRALVKKSIREVLEDFRETLLTKIQEESAQEAKNYLDELQLEDRIVALVENRLDGKSRPALAPAVNATGVIVHTNLGRSLLSQKARDMIERTGSHYSTLEIDRESGERGSRYSNVTELLCQLTGAESALVVNNNAAAVMLALATFAGDGEVVISRGELVEIGGSFRIPDVMKQSGAELVEVGTTNRVYIEDYENAINERTSLLLKVHTSNYKIMGFTSDVSIDKLSKLGDKHELPVLDDLGSGVMFDMRDLGLGYEPTLKERVDSGGDIITCSGDKILGGPQAGIILGRENLIEKMKQNPLTRAIRVDKLTLAGLEGTLKSYYSKEKALAEIPTLKMINLDSDELRDRAYKLSSRLKDIFTDFQKKIEIKISEGKSRVGGGAYPLTEIPSWTVVISFPGFDGAAEKAARKMRMSYPPVFCRISDNSLIFDVRTLLEGDIDKIARAASGLEVENIERI</sequence>
<evidence type="ECO:0000256" key="4">
    <source>
        <dbReference type="ARBA" id="ARBA00022898"/>
    </source>
</evidence>
<comment type="pathway">
    <text evidence="8">Aminoacyl-tRNA biosynthesis; selenocysteinyl-tRNA(Sec) biosynthesis; selenocysteinyl-tRNA(Sec) from L-seryl-tRNA(Sec) (bacterial route): step 1/1.</text>
</comment>
<dbReference type="InterPro" id="IPR015421">
    <property type="entry name" value="PyrdxlP-dep_Trfase_major"/>
</dbReference>
<dbReference type="GO" id="GO:0001717">
    <property type="term" value="P:conversion of seryl-tRNAsec to selenocys-tRNAsec"/>
    <property type="evidence" value="ECO:0007669"/>
    <property type="project" value="UniProtKB-UniRule"/>
</dbReference>
<dbReference type="Pfam" id="PF12390">
    <property type="entry name" value="Se-cys_synth_N"/>
    <property type="match status" value="1"/>
</dbReference>
<evidence type="ECO:0000256" key="6">
    <source>
        <dbReference type="ARBA" id="ARBA00023266"/>
    </source>
</evidence>
<feature type="domain" description="L-seryl-tRNA selenium transferase N-terminal" evidence="10">
    <location>
        <begin position="20"/>
        <end position="59"/>
    </location>
</feature>
<dbReference type="EC" id="2.9.1.1" evidence="8"/>
<keyword evidence="3 8" id="KW-0808">Transferase</keyword>
<evidence type="ECO:0000313" key="12">
    <source>
        <dbReference type="Proteomes" id="UP000199476"/>
    </source>
</evidence>
<dbReference type="Gene3D" id="3.90.1150.180">
    <property type="match status" value="1"/>
</dbReference>
<organism evidence="11 12">
    <name type="scientific">Halarsenatibacter silvermanii</name>
    <dbReference type="NCBI Taxonomy" id="321763"/>
    <lineage>
        <taxon>Bacteria</taxon>
        <taxon>Bacillati</taxon>
        <taxon>Bacillota</taxon>
        <taxon>Clostridia</taxon>
        <taxon>Halanaerobiales</taxon>
        <taxon>Halarsenatibacteraceae</taxon>
        <taxon>Halarsenatibacter</taxon>
    </lineage>
</organism>
<comment type="catalytic activity">
    <reaction evidence="8">
        <text>L-seryl-tRNA(Sec) + selenophosphate + H(+) = L-selenocysteinyl-tRNA(Sec) + phosphate</text>
        <dbReference type="Rhea" id="RHEA:22728"/>
        <dbReference type="Rhea" id="RHEA-COMP:9742"/>
        <dbReference type="Rhea" id="RHEA-COMP:9743"/>
        <dbReference type="ChEBI" id="CHEBI:15378"/>
        <dbReference type="ChEBI" id="CHEBI:16144"/>
        <dbReference type="ChEBI" id="CHEBI:43474"/>
        <dbReference type="ChEBI" id="CHEBI:78533"/>
        <dbReference type="ChEBI" id="CHEBI:78573"/>
        <dbReference type="EC" id="2.9.1.1"/>
    </reaction>
</comment>
<dbReference type="OrthoDB" id="9787096at2"/>
<dbReference type="InterPro" id="IPR018319">
    <property type="entry name" value="SelA-like"/>
</dbReference>
<proteinExistence type="inferred from homology"/>
<dbReference type="STRING" id="321763.SAMN04488692_13015"/>
<name>A0A1G9SR56_9FIRM</name>
<dbReference type="EMBL" id="FNGO01000030">
    <property type="protein sequence ID" value="SDM37345.1"/>
    <property type="molecule type" value="Genomic_DNA"/>
</dbReference>
<keyword evidence="4 8" id="KW-0663">Pyridoxal phosphate</keyword>
<reference evidence="11 12" key="1">
    <citation type="submission" date="2016-10" db="EMBL/GenBank/DDBJ databases">
        <authorList>
            <person name="de Groot N.N."/>
        </authorList>
    </citation>
    <scope>NUCLEOTIDE SEQUENCE [LARGE SCALE GENOMIC DNA]</scope>
    <source>
        <strain evidence="11 12">SLAS-1</strain>
    </source>
</reference>
<dbReference type="GO" id="GO:0001514">
    <property type="term" value="P:selenocysteine incorporation"/>
    <property type="evidence" value="ECO:0007669"/>
    <property type="project" value="UniProtKB-UniRule"/>
</dbReference>
<dbReference type="GO" id="GO:0005737">
    <property type="term" value="C:cytoplasm"/>
    <property type="evidence" value="ECO:0007669"/>
    <property type="project" value="UniProtKB-SubCell"/>
</dbReference>
<keyword evidence="2 8" id="KW-0963">Cytoplasm</keyword>
<comment type="cofactor">
    <cofactor evidence="1 8 9">
        <name>pyridoxal 5'-phosphate</name>
        <dbReference type="ChEBI" id="CHEBI:597326"/>
    </cofactor>
</comment>
<dbReference type="HAMAP" id="MF_00423">
    <property type="entry name" value="SelA"/>
    <property type="match status" value="1"/>
</dbReference>
<feature type="modified residue" description="N6-(pyridoxal phosphate)lysine" evidence="8 9">
    <location>
        <position position="318"/>
    </location>
</feature>
<evidence type="ECO:0000256" key="5">
    <source>
        <dbReference type="ARBA" id="ARBA00022917"/>
    </source>
</evidence>
<evidence type="ECO:0000256" key="1">
    <source>
        <dbReference type="ARBA" id="ARBA00001933"/>
    </source>
</evidence>
<accession>A0A1G9SR56</accession>
<protein>
    <recommendedName>
        <fullName evidence="8">L-seryl-tRNA(Sec) selenium transferase</fullName>
        <ecNumber evidence="8">2.9.1.1</ecNumber>
    </recommendedName>
    <alternativeName>
        <fullName evidence="8">Selenocysteine synthase</fullName>
        <shortName evidence="8">Sec synthase</shortName>
    </alternativeName>
    <alternativeName>
        <fullName evidence="8">Selenocysteinyl-tRNA(Sec) synthase</fullName>
    </alternativeName>
</protein>
<keyword evidence="5 8" id="KW-0648">Protein biosynthesis</keyword>
<dbReference type="UniPathway" id="UPA00906">
    <property type="reaction ID" value="UER00896"/>
</dbReference>
<dbReference type="InterPro" id="IPR025862">
    <property type="entry name" value="SelA_trans_N_dom"/>
</dbReference>
<dbReference type="InterPro" id="IPR015424">
    <property type="entry name" value="PyrdxlP-dep_Trfase"/>
</dbReference>
<dbReference type="InterPro" id="IPR004534">
    <property type="entry name" value="SelA_trans"/>
</dbReference>
<dbReference type="GO" id="GO:0004125">
    <property type="term" value="F:L-seryl-tRNA(Sec) selenium transferase activity"/>
    <property type="evidence" value="ECO:0007669"/>
    <property type="project" value="UniProtKB-UniRule"/>
</dbReference>